<keyword evidence="7" id="KW-0576">Peroxisome</keyword>
<feature type="compositionally biased region" description="Low complexity" evidence="8">
    <location>
        <begin position="301"/>
        <end position="321"/>
    </location>
</feature>
<dbReference type="FunFam" id="3.40.50.720:FF:000185">
    <property type="entry name" value="peroxisomal multifunctional enzyme type 2"/>
    <property type="match status" value="1"/>
</dbReference>
<evidence type="ECO:0000256" key="4">
    <source>
        <dbReference type="ARBA" id="ARBA00022832"/>
    </source>
</evidence>
<dbReference type="PhylomeDB" id="A0A0G4I5U5"/>
<dbReference type="GO" id="GO:0006631">
    <property type="term" value="P:fatty acid metabolic process"/>
    <property type="evidence" value="ECO:0007669"/>
    <property type="project" value="UniProtKB-KW"/>
</dbReference>
<dbReference type="PANTHER" id="PTHR45024:SF2">
    <property type="entry name" value="SCP2 DOMAIN-CONTAINING PROTEIN"/>
    <property type="match status" value="1"/>
</dbReference>
<evidence type="ECO:0000256" key="3">
    <source>
        <dbReference type="ARBA" id="ARBA00006484"/>
    </source>
</evidence>
<dbReference type="Gene3D" id="3.30.1050.10">
    <property type="entry name" value="SCP2 sterol-binding domain"/>
    <property type="match status" value="2"/>
</dbReference>
<dbReference type="GO" id="GO:0016491">
    <property type="term" value="F:oxidoreductase activity"/>
    <property type="evidence" value="ECO:0007669"/>
    <property type="project" value="UniProtKB-KW"/>
</dbReference>
<evidence type="ECO:0000256" key="2">
    <source>
        <dbReference type="ARBA" id="ARBA00005005"/>
    </source>
</evidence>
<organism evidence="10">
    <name type="scientific">Chromera velia CCMP2878</name>
    <dbReference type="NCBI Taxonomy" id="1169474"/>
    <lineage>
        <taxon>Eukaryota</taxon>
        <taxon>Sar</taxon>
        <taxon>Alveolata</taxon>
        <taxon>Colpodellida</taxon>
        <taxon>Chromeraceae</taxon>
        <taxon>Chromera</taxon>
    </lineage>
</organism>
<evidence type="ECO:0000256" key="1">
    <source>
        <dbReference type="ARBA" id="ARBA00004275"/>
    </source>
</evidence>
<proteinExistence type="inferred from homology"/>
<evidence type="ECO:0000256" key="8">
    <source>
        <dbReference type="SAM" id="MobiDB-lite"/>
    </source>
</evidence>
<evidence type="ECO:0000256" key="7">
    <source>
        <dbReference type="ARBA" id="ARBA00023140"/>
    </source>
</evidence>
<reference evidence="10" key="1">
    <citation type="submission" date="2014-11" db="EMBL/GenBank/DDBJ databases">
        <authorList>
            <person name="Otto D Thomas"/>
            <person name="Naeem Raeece"/>
        </authorList>
    </citation>
    <scope>NUCLEOTIDE SEQUENCE</scope>
</reference>
<keyword evidence="5" id="KW-0560">Oxidoreductase</keyword>
<feature type="region of interest" description="Disordered" evidence="8">
    <location>
        <begin position="301"/>
        <end position="322"/>
    </location>
</feature>
<dbReference type="InterPro" id="IPR036527">
    <property type="entry name" value="SCP2_sterol-bd_dom_sf"/>
</dbReference>
<evidence type="ECO:0000313" key="10">
    <source>
        <dbReference type="EMBL" id="CEM52339.1"/>
    </source>
</evidence>
<dbReference type="Gene3D" id="3.40.50.720">
    <property type="entry name" value="NAD(P)-binding Rossmann-like Domain"/>
    <property type="match status" value="1"/>
</dbReference>
<dbReference type="InterPro" id="IPR020904">
    <property type="entry name" value="Sc_DH/Rdtase_CS"/>
</dbReference>
<dbReference type="SUPFAM" id="SSF51735">
    <property type="entry name" value="NAD(P)-binding Rossmann-fold domains"/>
    <property type="match status" value="1"/>
</dbReference>
<evidence type="ECO:0000256" key="5">
    <source>
        <dbReference type="ARBA" id="ARBA00023002"/>
    </source>
</evidence>
<dbReference type="AlphaFoldDB" id="A0A0G4I5U5"/>
<protein>
    <recommendedName>
        <fullName evidence="9">Ketoreductase domain-containing protein</fullName>
    </recommendedName>
</protein>
<dbReference type="PRINTS" id="PR00080">
    <property type="entry name" value="SDRFAMILY"/>
</dbReference>
<dbReference type="PANTHER" id="PTHR45024">
    <property type="entry name" value="DEHYDROGENASES, SHORT CHAIN"/>
    <property type="match status" value="1"/>
</dbReference>
<dbReference type="SMART" id="SM00822">
    <property type="entry name" value="PKS_KR"/>
    <property type="match status" value="1"/>
</dbReference>
<evidence type="ECO:0000259" key="9">
    <source>
        <dbReference type="SMART" id="SM00822"/>
    </source>
</evidence>
<gene>
    <name evidence="10" type="ORF">Cvel_1862</name>
</gene>
<dbReference type="VEuPathDB" id="CryptoDB:Cvel_1862"/>
<dbReference type="PRINTS" id="PR00081">
    <property type="entry name" value="GDHRDH"/>
</dbReference>
<dbReference type="Pfam" id="PF02036">
    <property type="entry name" value="SCP2"/>
    <property type="match status" value="2"/>
</dbReference>
<dbReference type="InterPro" id="IPR051687">
    <property type="entry name" value="Peroxisomal_Beta-Oxidation"/>
</dbReference>
<dbReference type="SUPFAM" id="SSF55718">
    <property type="entry name" value="SCP-like"/>
    <property type="match status" value="2"/>
</dbReference>
<dbReference type="CDD" id="cd05353">
    <property type="entry name" value="hydroxyacyl-CoA-like_DH_SDR_c-like"/>
    <property type="match status" value="1"/>
</dbReference>
<comment type="similarity">
    <text evidence="3">Belongs to the short-chain dehydrogenases/reductases (SDR) family.</text>
</comment>
<accession>A0A0G4I5U5</accession>
<sequence>MAVRYDGKVAVVTGAGGGLGKAYALMFASRGAKVVVNDLGGSATGDGNNSRAADAVVDEIKRGGGQAVANYDSVEFGDKIIQTAIDAFGRVDILINNAGILRDISFSKMTDKDWDLIMLVHLKGSFSCTKAAWPYMQKQQYGRIINTASAAGLYGSFGQTNYAAAKLGLLGFTRALALEGAKRNIKANCIAPLAGTRMTQTVMPQEIVDALKPEFVAPLVGFLCHDSCEDSGQMFEVGAGWIAKLRWQRTEGAFFNAGFSPDDVKSQWGTISDFTRVQYPETTQDSMVAVMSRLDEMKSGKAAPAPKAAAAPQAAPAPAAGGASGLKSEKLFQLMSAYLEHTPAGTELPKKVGATFHFDILKAKGQKQPTASWTIDLKASKGAIATGKQGTADATFAMVDGDFISVCLGKLNPQIAFMQGKMKIKGNMKAATKFTPELFPGITAEMLEGPIEAAIEKYTGKKVGGGASSSSSSASAAGGSDDISAAAKALKAFALLQHIKNFMGTPEGKALPKKVGFVYQFDVLPKKGAAPVKFTIDLKNGEGKVCEGAPEKKDAHFTMVDEDFVKVVSGKLNPQIAFMQGKMKIKGNMKAAMKFTPDLFPKPAKL</sequence>
<dbReference type="InterPro" id="IPR036291">
    <property type="entry name" value="NAD(P)-bd_dom_sf"/>
</dbReference>
<dbReference type="Gene3D" id="1.10.287.4290">
    <property type="match status" value="1"/>
</dbReference>
<keyword evidence="4" id="KW-0276">Fatty acid metabolism</keyword>
<evidence type="ECO:0000256" key="6">
    <source>
        <dbReference type="ARBA" id="ARBA00023098"/>
    </source>
</evidence>
<dbReference type="GO" id="GO:0005777">
    <property type="term" value="C:peroxisome"/>
    <property type="evidence" value="ECO:0007669"/>
    <property type="project" value="UniProtKB-SubCell"/>
</dbReference>
<dbReference type="PROSITE" id="PS00061">
    <property type="entry name" value="ADH_SHORT"/>
    <property type="match status" value="1"/>
</dbReference>
<comment type="pathway">
    <text evidence="2">Lipid metabolism; fatty acid beta-oxidation.</text>
</comment>
<dbReference type="InterPro" id="IPR057326">
    <property type="entry name" value="KR_dom"/>
</dbReference>
<dbReference type="InterPro" id="IPR003033">
    <property type="entry name" value="SCP2_sterol-bd_dom"/>
</dbReference>
<feature type="domain" description="Ketoreductase" evidence="9">
    <location>
        <begin position="8"/>
        <end position="184"/>
    </location>
</feature>
<dbReference type="EMBL" id="CDMZ01005227">
    <property type="protein sequence ID" value="CEM52339.1"/>
    <property type="molecule type" value="Genomic_DNA"/>
</dbReference>
<dbReference type="InterPro" id="IPR002347">
    <property type="entry name" value="SDR_fam"/>
</dbReference>
<name>A0A0G4I5U5_9ALVE</name>
<comment type="subcellular location">
    <subcellularLocation>
        <location evidence="1">Peroxisome</location>
    </subcellularLocation>
</comment>
<keyword evidence="6" id="KW-0443">Lipid metabolism</keyword>
<dbReference type="Pfam" id="PF00106">
    <property type="entry name" value="adh_short"/>
    <property type="match status" value="1"/>
</dbReference>